<accession>A0AAV6TZP8</accession>
<dbReference type="Proteomes" id="UP000827092">
    <property type="component" value="Unassembled WGS sequence"/>
</dbReference>
<keyword evidence="4" id="KW-1185">Reference proteome</keyword>
<evidence type="ECO:0000313" key="4">
    <source>
        <dbReference type="Proteomes" id="UP000827092"/>
    </source>
</evidence>
<organism evidence="3 4">
    <name type="scientific">Oedothorax gibbosus</name>
    <dbReference type="NCBI Taxonomy" id="931172"/>
    <lineage>
        <taxon>Eukaryota</taxon>
        <taxon>Metazoa</taxon>
        <taxon>Ecdysozoa</taxon>
        <taxon>Arthropoda</taxon>
        <taxon>Chelicerata</taxon>
        <taxon>Arachnida</taxon>
        <taxon>Araneae</taxon>
        <taxon>Araneomorphae</taxon>
        <taxon>Entelegynae</taxon>
        <taxon>Araneoidea</taxon>
        <taxon>Linyphiidae</taxon>
        <taxon>Erigoninae</taxon>
        <taxon>Oedothorax</taxon>
    </lineage>
</organism>
<protein>
    <recommendedName>
        <fullName evidence="2">TTF-type domain-containing protein</fullName>
    </recommendedName>
</protein>
<evidence type="ECO:0000256" key="1">
    <source>
        <dbReference type="SAM" id="MobiDB-lite"/>
    </source>
</evidence>
<proteinExistence type="predicted"/>
<name>A0AAV6TZP8_9ARAC</name>
<dbReference type="AlphaFoldDB" id="A0AAV6TZP8"/>
<reference evidence="3 4" key="1">
    <citation type="journal article" date="2022" name="Nat. Ecol. Evol.">
        <title>A masculinizing supergene underlies an exaggerated male reproductive morph in a spider.</title>
        <authorList>
            <person name="Hendrickx F."/>
            <person name="De Corte Z."/>
            <person name="Sonet G."/>
            <person name="Van Belleghem S.M."/>
            <person name="Kostlbacher S."/>
            <person name="Vangestel C."/>
        </authorList>
    </citation>
    <scope>NUCLEOTIDE SEQUENCE [LARGE SCALE GENOMIC DNA]</scope>
    <source>
        <strain evidence="3">W744_W776</strain>
    </source>
</reference>
<dbReference type="InterPro" id="IPR006580">
    <property type="entry name" value="Znf_TTF"/>
</dbReference>
<comment type="caution">
    <text evidence="3">The sequence shown here is derived from an EMBL/GenBank/DDBJ whole genome shotgun (WGS) entry which is preliminary data.</text>
</comment>
<dbReference type="PANTHER" id="PTHR45749:SF14">
    <property type="entry name" value="TTF-TYPE DOMAIN-CONTAINING PROTEIN"/>
    <property type="match status" value="1"/>
</dbReference>
<gene>
    <name evidence="3" type="ORF">JTE90_026720</name>
</gene>
<feature type="domain" description="TTF-type" evidence="2">
    <location>
        <begin position="189"/>
        <end position="281"/>
    </location>
</feature>
<evidence type="ECO:0000259" key="2">
    <source>
        <dbReference type="SMART" id="SM00597"/>
    </source>
</evidence>
<feature type="compositionally biased region" description="Low complexity" evidence="1">
    <location>
        <begin position="31"/>
        <end position="54"/>
    </location>
</feature>
<dbReference type="EMBL" id="JAFNEN010000766">
    <property type="protein sequence ID" value="KAG8177642.1"/>
    <property type="molecule type" value="Genomic_DNA"/>
</dbReference>
<sequence>MSGGKKRTLLDAWVQRSKRQKDEDDTNYSNKLTFSEKSTTSLESSLTNSTSTSSPFIAEESHSGGLIPNKITFSENATAPLESSSTLTSEESHFGGLIPNEIAFTENATSPVESSSSSTNSYNTTYYRGISYQKLISNEIEHSLVSLRSEVQIDFELNNRNNSKSCPHIDVNLFHKNHPTSSFKFPKDGNRSCQFSWFKQFPWLHYDEQSDYVLCYECIKSQAFRQEFSQNMEKAFLSVGFRKWKNGVQSFKKHEKSDYHQQSVHINVQRAEKPPITTLLSSQIKKDQEEARAALRVIISSLRYLVRTGQATRGHEHDGGNLRALIEERNIDVPLVRKWIERRDNWLSGDIQNELIQIMAHSIQRDLLKEIRRSPFFGLIADATTDASGKEHR</sequence>
<dbReference type="PANTHER" id="PTHR45749">
    <property type="match status" value="1"/>
</dbReference>
<evidence type="ECO:0000313" key="3">
    <source>
        <dbReference type="EMBL" id="KAG8177642.1"/>
    </source>
</evidence>
<dbReference type="SMART" id="SM00597">
    <property type="entry name" value="ZnF_TTF"/>
    <property type="match status" value="1"/>
</dbReference>
<feature type="region of interest" description="Disordered" evidence="1">
    <location>
        <begin position="1"/>
        <end position="69"/>
    </location>
</feature>